<dbReference type="SUPFAM" id="SSF82714">
    <property type="entry name" value="Multidrug efflux transporter AcrB TolC docking domain, DN and DC subdomains"/>
    <property type="match status" value="2"/>
</dbReference>
<feature type="transmembrane region" description="Helical" evidence="1">
    <location>
        <begin position="459"/>
        <end position="483"/>
    </location>
</feature>
<dbReference type="STRING" id="1121439.dsat_0796"/>
<keyword evidence="1" id="KW-1133">Transmembrane helix</keyword>
<feature type="transmembrane region" description="Helical" evidence="1">
    <location>
        <begin position="561"/>
        <end position="582"/>
    </location>
</feature>
<dbReference type="Pfam" id="PF00873">
    <property type="entry name" value="ACR_tran"/>
    <property type="match status" value="1"/>
</dbReference>
<feature type="transmembrane region" description="Helical" evidence="1">
    <location>
        <begin position="968"/>
        <end position="986"/>
    </location>
</feature>
<feature type="transmembrane region" description="Helical" evidence="1">
    <location>
        <begin position="907"/>
        <end position="924"/>
    </location>
</feature>
<dbReference type="PRINTS" id="PR00702">
    <property type="entry name" value="ACRIFLAVINRP"/>
</dbReference>
<dbReference type="Gene3D" id="3.30.70.1320">
    <property type="entry name" value="Multidrug efflux transporter AcrB pore domain like"/>
    <property type="match status" value="1"/>
</dbReference>
<name>S7UF51_9BACT</name>
<dbReference type="PANTHER" id="PTHR32063">
    <property type="match status" value="1"/>
</dbReference>
<dbReference type="Proteomes" id="UP000014975">
    <property type="component" value="Unassembled WGS sequence"/>
</dbReference>
<dbReference type="GO" id="GO:0005886">
    <property type="term" value="C:plasma membrane"/>
    <property type="evidence" value="ECO:0007669"/>
    <property type="project" value="TreeGrafter"/>
</dbReference>
<dbReference type="SUPFAM" id="SSF82866">
    <property type="entry name" value="Multidrug efflux transporter AcrB transmembrane domain"/>
    <property type="match status" value="2"/>
</dbReference>
<dbReference type="SUPFAM" id="SSF82693">
    <property type="entry name" value="Multidrug efflux transporter AcrB pore domain, PN1, PN2, PC1 and PC2 subdomains"/>
    <property type="match status" value="3"/>
</dbReference>
<dbReference type="EMBL" id="ATHI01000027">
    <property type="protein sequence ID" value="EPR32444.1"/>
    <property type="molecule type" value="Genomic_DNA"/>
</dbReference>
<accession>S7UF51</accession>
<reference evidence="2 3" key="1">
    <citation type="journal article" date="2013" name="Genome Announc.">
        <title>Draft genome sequences for three mercury-methylating, sulfate-reducing bacteria.</title>
        <authorList>
            <person name="Brown S.D."/>
            <person name="Hurt R.A.Jr."/>
            <person name="Gilmour C.C."/>
            <person name="Elias D.A."/>
        </authorList>
    </citation>
    <scope>NUCLEOTIDE SEQUENCE [LARGE SCALE GENOMIC DNA]</scope>
    <source>
        <strain evidence="2 3">DSM 16529</strain>
    </source>
</reference>
<dbReference type="AlphaFoldDB" id="S7UF51"/>
<evidence type="ECO:0000313" key="3">
    <source>
        <dbReference type="Proteomes" id="UP000014975"/>
    </source>
</evidence>
<dbReference type="Gene3D" id="3.30.70.1430">
    <property type="entry name" value="Multidrug efflux transporter AcrB pore domain"/>
    <property type="match status" value="2"/>
</dbReference>
<comment type="caution">
    <text evidence="2">The sequence shown here is derived from an EMBL/GenBank/DDBJ whole genome shotgun (WGS) entry which is preliminary data.</text>
</comment>
<dbReference type="Gene3D" id="3.30.70.1440">
    <property type="entry name" value="Multidrug efflux transporter AcrB pore domain"/>
    <property type="match status" value="1"/>
</dbReference>
<feature type="transmembrane region" description="Helical" evidence="1">
    <location>
        <begin position="366"/>
        <end position="385"/>
    </location>
</feature>
<dbReference type="Gene3D" id="1.20.1640.10">
    <property type="entry name" value="Multidrug efflux transporter AcrB transmembrane domain"/>
    <property type="match status" value="2"/>
</dbReference>
<evidence type="ECO:0000313" key="2">
    <source>
        <dbReference type="EMBL" id="EPR32444.1"/>
    </source>
</evidence>
<feature type="transmembrane region" description="Helical" evidence="1">
    <location>
        <begin position="26"/>
        <end position="44"/>
    </location>
</feature>
<feature type="transmembrane region" description="Helical" evidence="1">
    <location>
        <begin position="1021"/>
        <end position="1037"/>
    </location>
</feature>
<proteinExistence type="predicted"/>
<feature type="transmembrane region" description="Helical" evidence="1">
    <location>
        <begin position="495"/>
        <end position="519"/>
    </location>
</feature>
<organism evidence="2 3">
    <name type="scientific">Alkalidesulfovibrio alkalitolerans DSM 16529</name>
    <dbReference type="NCBI Taxonomy" id="1121439"/>
    <lineage>
        <taxon>Bacteria</taxon>
        <taxon>Pseudomonadati</taxon>
        <taxon>Thermodesulfobacteriota</taxon>
        <taxon>Desulfovibrionia</taxon>
        <taxon>Desulfovibrionales</taxon>
        <taxon>Desulfovibrionaceae</taxon>
        <taxon>Alkalidesulfovibrio</taxon>
    </lineage>
</organism>
<dbReference type="PATRIC" id="fig|1121439.3.peg.2162"/>
<feature type="transmembrane region" description="Helical" evidence="1">
    <location>
        <begin position="1043"/>
        <end position="1070"/>
    </location>
</feature>
<dbReference type="InterPro" id="IPR001036">
    <property type="entry name" value="Acrflvin-R"/>
</dbReference>
<dbReference type="RefSeq" id="WP_020887493.1">
    <property type="nucleotide sequence ID" value="NZ_ATHI01000027.1"/>
</dbReference>
<dbReference type="eggNOG" id="COG0841">
    <property type="taxonomic scope" value="Bacteria"/>
</dbReference>
<dbReference type="InterPro" id="IPR027463">
    <property type="entry name" value="AcrB_DN_DC_subdom"/>
</dbReference>
<sequence>MVAETPPSAVSRLISGIVGAFLQSRLTPLLLCVALLMGAAAVWVTPKEEEPQIDVPLAEVAVSVPGASAREVEELVTGPLERILWQIEGVEYVYSTSRRDGSHVLVRFFVGESRENALVRLHNAISRNLDLVPPIVHGWTVKNVEVDDVPIVLLALSSAPDDDAPALSGHDLTRVAQELLPRLAAVPGVSRVDIAAARPREVRVELSPERLSGFGVTALEVRDALAGADAAVSAGTLVSGNRELNIALNAFIMSADEVGEIVVAVHEGRPVRLFDVGRVIDGPVEPVALSRHGLSESEAARLGETPGMRQSVTLALSKKRGENAVTVAQAVRDEAESLRRDLLPENVRMRVIRDYGRSAQAKVDNLLVSLGFAIATVVALLAFALGRREALVVAVAVPVSFALALACTALLGYTINRVTLFALILSLGLVVDDPITNVDNIQRHMRMKPHDPRRATLDAVAEVLPPVLMSTLAIIVTFLPLFFITGMMGPYMAPMAAGVPLAVTFSTVAALTVVPWLAFSLLKNRPAKAGGLDAAGAPQAVRRLYERVVAPFLDSPARRRVMWLSTGGLLLASLSLPLLGLVPLKMLPFDNTDELQIVIDMDEGTPLEATDRAVRDFEAYLARVPDVAAVTSFTGTSSPIDFNGLVRGHAHRAGGHVADIRINLRTDGGRAQSHAVALALRDDLTAIARRHGARIAIVERPPGPPVTATLTAEVYAAPHVSHARQIEAARSLADMLEDEHLVVDVSTSAEANRQRLDFVLDKTKAALHGVTAEDAAATLALALSGAAPATVHEPRERQPLYLRLTLPREAMADVAELVRLPVRGHDGRLIPLGELGRFTLVPEDQPILHKNLRRVAYVYADTAGRPPGEAVLSLRSRLAREPLPEGTWAEWAGEGEWKITVDVFRDLGIAFGVALVLIWVLLVAQTNSLGLPLLLMAAIPLTLLGIMPGFWLLNLVAGGAMAGYPDPVFFTATSMIGMIALGGIVIRNSLVLVEFVQEEVARGTPLREAVLRSGSVRMRPIVLTAATTALGAWPITLDPIFSGLAWALIFGIAASTLFSLLLVPVTYYAVANKGQGETDQPKQA</sequence>
<keyword evidence="3" id="KW-1185">Reference proteome</keyword>
<protein>
    <submittedName>
        <fullName evidence="2">Acriflavin resistance protein</fullName>
    </submittedName>
</protein>
<keyword evidence="1" id="KW-0812">Transmembrane</keyword>
<evidence type="ECO:0000256" key="1">
    <source>
        <dbReference type="SAM" id="Phobius"/>
    </source>
</evidence>
<dbReference type="PANTHER" id="PTHR32063:SF16">
    <property type="entry name" value="CATION EFFLUX SYSTEM (ACRB_ACRD_ACRF FAMILY)"/>
    <property type="match status" value="1"/>
</dbReference>
<dbReference type="OrthoDB" id="9807612at2"/>
<gene>
    <name evidence="2" type="ORF">dsat_0796</name>
</gene>
<keyword evidence="1" id="KW-0472">Membrane</keyword>
<feature type="transmembrane region" description="Helical" evidence="1">
    <location>
        <begin position="392"/>
        <end position="413"/>
    </location>
</feature>
<feature type="transmembrane region" description="Helical" evidence="1">
    <location>
        <begin position="931"/>
        <end position="953"/>
    </location>
</feature>
<dbReference type="GO" id="GO:0042910">
    <property type="term" value="F:xenobiotic transmembrane transporter activity"/>
    <property type="evidence" value="ECO:0007669"/>
    <property type="project" value="TreeGrafter"/>
</dbReference>
<dbReference type="Gene3D" id="3.30.2090.10">
    <property type="entry name" value="Multidrug efflux transporter AcrB TolC docking domain, DN and DC subdomains"/>
    <property type="match status" value="2"/>
</dbReference>